<dbReference type="GO" id="GO:0016616">
    <property type="term" value="F:oxidoreductase activity, acting on the CH-OH group of donors, NAD or NADP as acceptor"/>
    <property type="evidence" value="ECO:0007669"/>
    <property type="project" value="UniProtKB-ARBA"/>
</dbReference>
<feature type="binding site" evidence="5">
    <location>
        <position position="137"/>
    </location>
    <ligand>
        <name>substrate</name>
    </ligand>
</feature>
<evidence type="ECO:0000256" key="3">
    <source>
        <dbReference type="ARBA" id="ARBA00023002"/>
    </source>
</evidence>
<sequence length="338" mass="37745">MRCIVFVITTLIVHLSEATTGGGKASKISLNDGNSIPALGLGTFLGFDEKGQKEVKPGDSEKPVKWALEAGYRLIDTAALYLNEDQIGAAVRASGIPREDIFIVTKLPMDNQRDVVKQLEKSLARLNMSYVDLYLIHNPVAFNPGFKGFDIVDYLDTWKGMEEAKNLGLAKSIGISNFNTTQIDRILENGQIKPSVLQVEVNLHLGQDKLIDYCKRNGIVVMAFSPFGPMFHDSLPSIRPDDPTLVAIAEKHGKSVTQIVLRYLIQKGVVPIPKSVKKNRIEENIDVFDFNLSSEDMNKIGTFNKEKRTVGMSFWQDHPYYPFEKSDQVHDNPFESAN</sequence>
<dbReference type="EnsemblMetazoa" id="XM_038015624.1">
    <property type="protein sequence ID" value="XP_037871552.1"/>
    <property type="gene ID" value="LOC101740752"/>
</dbReference>
<dbReference type="Gene3D" id="3.20.20.100">
    <property type="entry name" value="NADP-dependent oxidoreductase domain"/>
    <property type="match status" value="1"/>
</dbReference>
<dbReference type="SUPFAM" id="SSF51430">
    <property type="entry name" value="NAD(P)-linked oxidoreductase"/>
    <property type="match status" value="1"/>
</dbReference>
<reference evidence="9" key="2">
    <citation type="submission" date="2022-06" db="UniProtKB">
        <authorList>
            <consortium name="EnsemblMetazoa"/>
        </authorList>
    </citation>
    <scope>IDENTIFICATION</scope>
    <source>
        <strain evidence="9">p50T (Dazao)</strain>
    </source>
</reference>
<keyword evidence="3" id="KW-0560">Oxidoreductase</keyword>
<reference evidence="10" key="1">
    <citation type="journal article" date="2008" name="Insect Biochem. Mol. Biol.">
        <title>The genome of a lepidopteran model insect, the silkworm Bombyx mori.</title>
        <authorList>
            <consortium name="International Silkworm Genome Consortium"/>
        </authorList>
    </citation>
    <scope>NUCLEOTIDE SEQUENCE [LARGE SCALE GENOMIC DNA]</scope>
    <source>
        <strain evidence="10">p50T</strain>
    </source>
</reference>
<dbReference type="GeneID" id="101740752"/>
<dbReference type="InterPro" id="IPR023210">
    <property type="entry name" value="NADP_OxRdtase_dom"/>
</dbReference>
<keyword evidence="7" id="KW-0732">Signal</keyword>
<evidence type="ECO:0000256" key="6">
    <source>
        <dbReference type="PIRSR" id="PIRSR000097-3"/>
    </source>
</evidence>
<evidence type="ECO:0000256" key="7">
    <source>
        <dbReference type="SAM" id="SignalP"/>
    </source>
</evidence>
<evidence type="ECO:0000256" key="2">
    <source>
        <dbReference type="ARBA" id="ARBA00022857"/>
    </source>
</evidence>
<evidence type="ECO:0000313" key="9">
    <source>
        <dbReference type="EnsemblMetazoa" id="XP_037871552.1"/>
    </source>
</evidence>
<dbReference type="PRINTS" id="PR00069">
    <property type="entry name" value="ALDKETRDTASE"/>
</dbReference>
<dbReference type="InterPro" id="IPR020471">
    <property type="entry name" value="AKR"/>
</dbReference>
<evidence type="ECO:0000256" key="1">
    <source>
        <dbReference type="ARBA" id="ARBA00007905"/>
    </source>
</evidence>
<keyword evidence="10" id="KW-1185">Reference proteome</keyword>
<dbReference type="FunFam" id="3.20.20.100:FF:000002">
    <property type="entry name" value="2,5-diketo-D-gluconic acid reductase A"/>
    <property type="match status" value="1"/>
</dbReference>
<evidence type="ECO:0000259" key="8">
    <source>
        <dbReference type="Pfam" id="PF00248"/>
    </source>
</evidence>
<feature type="signal peptide" evidence="7">
    <location>
        <begin position="1"/>
        <end position="18"/>
    </location>
</feature>
<dbReference type="RefSeq" id="XP_037871552.1">
    <property type="nucleotide sequence ID" value="XM_038015624.2"/>
</dbReference>
<feature type="domain" description="NADP-dependent oxidoreductase" evidence="8">
    <location>
        <begin position="39"/>
        <end position="301"/>
    </location>
</feature>
<comment type="similarity">
    <text evidence="1">Belongs to the aldo/keto reductase family.</text>
</comment>
<dbReference type="PROSITE" id="PS00062">
    <property type="entry name" value="ALDOKETO_REDUCTASE_2"/>
    <property type="match status" value="1"/>
</dbReference>
<dbReference type="AlphaFoldDB" id="A0A8R2M1B2"/>
<dbReference type="PROSITE" id="PS00798">
    <property type="entry name" value="ALDOKETO_REDUCTASE_1"/>
    <property type="match status" value="1"/>
</dbReference>
<dbReference type="PIRSF" id="PIRSF000097">
    <property type="entry name" value="AKR"/>
    <property type="match status" value="1"/>
</dbReference>
<evidence type="ECO:0000256" key="4">
    <source>
        <dbReference type="PIRSR" id="PIRSR000097-1"/>
    </source>
</evidence>
<dbReference type="PANTHER" id="PTHR43827">
    <property type="entry name" value="2,5-DIKETO-D-GLUCONIC ACID REDUCTASE"/>
    <property type="match status" value="1"/>
</dbReference>
<feature type="active site" description="Proton donor" evidence="4">
    <location>
        <position position="81"/>
    </location>
</feature>
<dbReference type="Pfam" id="PF00248">
    <property type="entry name" value="Aldo_ket_red"/>
    <property type="match status" value="1"/>
</dbReference>
<feature type="site" description="Lowers pKa of active site Tyr" evidence="6">
    <location>
        <position position="106"/>
    </location>
</feature>
<name>A0A8R2M1B2_BOMMO</name>
<keyword evidence="2" id="KW-0521">NADP</keyword>
<organism evidence="9 10">
    <name type="scientific">Bombyx mori</name>
    <name type="common">Silk moth</name>
    <dbReference type="NCBI Taxonomy" id="7091"/>
    <lineage>
        <taxon>Eukaryota</taxon>
        <taxon>Metazoa</taxon>
        <taxon>Ecdysozoa</taxon>
        <taxon>Arthropoda</taxon>
        <taxon>Hexapoda</taxon>
        <taxon>Insecta</taxon>
        <taxon>Pterygota</taxon>
        <taxon>Neoptera</taxon>
        <taxon>Endopterygota</taxon>
        <taxon>Lepidoptera</taxon>
        <taxon>Glossata</taxon>
        <taxon>Ditrysia</taxon>
        <taxon>Bombycoidea</taxon>
        <taxon>Bombycidae</taxon>
        <taxon>Bombycinae</taxon>
        <taxon>Bombyx</taxon>
    </lineage>
</organism>
<protein>
    <recommendedName>
        <fullName evidence="8">NADP-dependent oxidoreductase domain-containing protein</fullName>
    </recommendedName>
</protein>
<dbReference type="PROSITE" id="PS00063">
    <property type="entry name" value="ALDOKETO_REDUCTASE_3"/>
    <property type="match status" value="1"/>
</dbReference>
<dbReference type="KEGG" id="bmor:101740752"/>
<dbReference type="Proteomes" id="UP000005204">
    <property type="component" value="Unassembled WGS sequence"/>
</dbReference>
<evidence type="ECO:0000313" key="10">
    <source>
        <dbReference type="Proteomes" id="UP000005204"/>
    </source>
</evidence>
<evidence type="ECO:0000256" key="5">
    <source>
        <dbReference type="PIRSR" id="PIRSR000097-2"/>
    </source>
</evidence>
<proteinExistence type="inferred from homology"/>
<feature type="chain" id="PRO_5035942560" description="NADP-dependent oxidoreductase domain-containing protein" evidence="7">
    <location>
        <begin position="19"/>
        <end position="338"/>
    </location>
</feature>
<accession>A0A8R2M1B2</accession>
<dbReference type="InterPro" id="IPR018170">
    <property type="entry name" value="Aldo/ket_reductase_CS"/>
</dbReference>
<dbReference type="PANTHER" id="PTHR43827:SF3">
    <property type="entry name" value="NADP-DEPENDENT OXIDOREDUCTASE DOMAIN-CONTAINING PROTEIN"/>
    <property type="match status" value="1"/>
</dbReference>
<dbReference type="InterPro" id="IPR036812">
    <property type="entry name" value="NAD(P)_OxRdtase_dom_sf"/>
</dbReference>